<dbReference type="Proteomes" id="UP000674084">
    <property type="component" value="Unassembled WGS sequence"/>
</dbReference>
<evidence type="ECO:0000313" key="1">
    <source>
        <dbReference type="EMBL" id="MBQ0928569.1"/>
    </source>
</evidence>
<dbReference type="RefSeq" id="WP_210973576.1">
    <property type="nucleotide sequence ID" value="NZ_JAGPXE010000021.1"/>
</dbReference>
<keyword evidence="2" id="KW-1185">Reference proteome</keyword>
<reference evidence="1 2" key="1">
    <citation type="submission" date="2021-04" db="EMBL/GenBank/DDBJ databases">
        <title>Whole-genome sequencing of Saccharopolyspora endophytica KCTC 19397.</title>
        <authorList>
            <person name="Ay H."/>
            <person name="Saygin H."/>
            <person name="Sahin N."/>
        </authorList>
    </citation>
    <scope>NUCLEOTIDE SEQUENCE [LARGE SCALE GENOMIC DNA]</scope>
    <source>
        <strain evidence="1 2">KCTC 19397</strain>
    </source>
</reference>
<dbReference type="EMBL" id="JAGPXE010000021">
    <property type="protein sequence ID" value="MBQ0928569.1"/>
    <property type="molecule type" value="Genomic_DNA"/>
</dbReference>
<gene>
    <name evidence="1" type="ORF">KBO27_31890</name>
</gene>
<comment type="caution">
    <text evidence="1">The sequence shown here is derived from an EMBL/GenBank/DDBJ whole genome shotgun (WGS) entry which is preliminary data.</text>
</comment>
<proteinExistence type="predicted"/>
<organism evidence="1 2">
    <name type="scientific">Saccharopolyspora endophytica</name>
    <dbReference type="NCBI Taxonomy" id="543886"/>
    <lineage>
        <taxon>Bacteria</taxon>
        <taxon>Bacillati</taxon>
        <taxon>Actinomycetota</taxon>
        <taxon>Actinomycetes</taxon>
        <taxon>Pseudonocardiales</taxon>
        <taxon>Pseudonocardiaceae</taxon>
        <taxon>Saccharopolyspora</taxon>
    </lineage>
</organism>
<evidence type="ECO:0000313" key="2">
    <source>
        <dbReference type="Proteomes" id="UP000674084"/>
    </source>
</evidence>
<sequence>MRDPDRWLRLGVHWHAYVEIDDGDSFATVSTRDDRLRMVPTTVLMTPEDVCEWVAAMTRKHAHPETVHLIGRTNSGKESWGCIGDEGHVAHDFADNLEVASKGESLYYHFRRETDRMRLWTEAVIECREAHHDER</sequence>
<name>A0ABS5DQJ4_9PSEU</name>
<protein>
    <submittedName>
        <fullName evidence="1">Uncharacterized protein</fullName>
    </submittedName>
</protein>
<accession>A0ABS5DQJ4</accession>